<feature type="chain" id="PRO_5043844256" evidence="1">
    <location>
        <begin position="19"/>
        <end position="417"/>
    </location>
</feature>
<keyword evidence="1" id="KW-0732">Signal</keyword>
<evidence type="ECO:0000259" key="2">
    <source>
        <dbReference type="Pfam" id="PF22807"/>
    </source>
</evidence>
<dbReference type="InterPro" id="IPR054539">
    <property type="entry name" value="Beta-prop_PDH"/>
</dbReference>
<dbReference type="Proteomes" id="UP001362999">
    <property type="component" value="Unassembled WGS sequence"/>
</dbReference>
<dbReference type="Pfam" id="PF22807">
    <property type="entry name" value="TrAA12"/>
    <property type="match status" value="1"/>
</dbReference>
<evidence type="ECO:0000313" key="4">
    <source>
        <dbReference type="Proteomes" id="UP001362999"/>
    </source>
</evidence>
<comment type="caution">
    <text evidence="3">The sequence shown here is derived from an EMBL/GenBank/DDBJ whole genome shotgun (WGS) entry which is preliminary data.</text>
</comment>
<accession>A0AAW0C3P5</accession>
<sequence>MKLSVPLAVAALALAANAAWTTPKFALNAASGWTAHGFAAGLTSPRGVIFDKLGHLLVVQQGVGIVAFTLNSDGSAASQKTLLSYRFLNHGIALSADETVLFASSSNTTWKWTYDSAALALKDEKKVVTGMVNADHTSRTLFVSKKHPNLLVVSRGSGDNVDLGADLGSGRAQVRVFDWTKLPAGDVGIPFTKGATLAYGVRNEVGIAEDASGQIWGVENSADDLVRVRQGVSYDVHQNNPGEKLHNLGDAAAASSKFYGYPYCFSVWDPSLFPSSDSFSVGDWFVQRPNSTGIDSAWCNKNAIKPQLTFQPHSAPLDIKFSPSDSNAYVSFHGSWDRQPPTGYKVVVVPGSVSSAGAWAARAGISSTTGYTDLLWNTDVTKCDSGCFRPVGLAWSAAGRLYVTSDVTGEIFVLEKN</sequence>
<name>A0AAW0C3P5_9AGAR</name>
<feature type="domain" description="Pyrroloquinoline quinone-dependent pyranose dehydrogenase beta-propeller" evidence="2">
    <location>
        <begin position="28"/>
        <end position="416"/>
    </location>
</feature>
<dbReference type="Gene3D" id="2.120.10.30">
    <property type="entry name" value="TolB, C-terminal domain"/>
    <property type="match status" value="1"/>
</dbReference>
<dbReference type="InterPro" id="IPR011042">
    <property type="entry name" value="6-blade_b-propeller_TolB-like"/>
</dbReference>
<dbReference type="EMBL" id="JAWWNJ010000023">
    <property type="protein sequence ID" value="KAK7033419.1"/>
    <property type="molecule type" value="Genomic_DNA"/>
</dbReference>
<keyword evidence="4" id="KW-1185">Reference proteome</keyword>
<dbReference type="PANTHER" id="PTHR47572">
    <property type="entry name" value="LIPOPROTEIN-RELATED"/>
    <property type="match status" value="1"/>
</dbReference>
<evidence type="ECO:0000313" key="3">
    <source>
        <dbReference type="EMBL" id="KAK7033419.1"/>
    </source>
</evidence>
<reference evidence="3 4" key="1">
    <citation type="journal article" date="2024" name="J Genomics">
        <title>Draft genome sequencing and assembly of Favolaschia claudopus CIRM-BRFM 2984 isolated from oak limbs.</title>
        <authorList>
            <person name="Navarro D."/>
            <person name="Drula E."/>
            <person name="Chaduli D."/>
            <person name="Cazenave R."/>
            <person name="Ahrendt S."/>
            <person name="Wang J."/>
            <person name="Lipzen A."/>
            <person name="Daum C."/>
            <person name="Barry K."/>
            <person name="Grigoriev I.V."/>
            <person name="Favel A."/>
            <person name="Rosso M.N."/>
            <person name="Martin F."/>
        </authorList>
    </citation>
    <scope>NUCLEOTIDE SEQUENCE [LARGE SCALE GENOMIC DNA]</scope>
    <source>
        <strain evidence="3 4">CIRM-BRFM 2984</strain>
    </source>
</reference>
<evidence type="ECO:0000256" key="1">
    <source>
        <dbReference type="SAM" id="SignalP"/>
    </source>
</evidence>
<dbReference type="InterPro" id="IPR051262">
    <property type="entry name" value="SMP-30/CGR1_Lactonase"/>
</dbReference>
<dbReference type="PANTHER" id="PTHR47572:SF4">
    <property type="entry name" value="LACTONASE DRP35"/>
    <property type="match status" value="1"/>
</dbReference>
<dbReference type="AlphaFoldDB" id="A0AAW0C3P5"/>
<protein>
    <submittedName>
        <fullName evidence="3">Soluble quino protein glucose dehydrogenase</fullName>
    </submittedName>
</protein>
<dbReference type="InterPro" id="IPR011041">
    <property type="entry name" value="Quinoprot_gluc/sorb_DH_b-prop"/>
</dbReference>
<organism evidence="3 4">
    <name type="scientific">Favolaschia claudopus</name>
    <dbReference type="NCBI Taxonomy" id="2862362"/>
    <lineage>
        <taxon>Eukaryota</taxon>
        <taxon>Fungi</taxon>
        <taxon>Dikarya</taxon>
        <taxon>Basidiomycota</taxon>
        <taxon>Agaricomycotina</taxon>
        <taxon>Agaricomycetes</taxon>
        <taxon>Agaricomycetidae</taxon>
        <taxon>Agaricales</taxon>
        <taxon>Marasmiineae</taxon>
        <taxon>Mycenaceae</taxon>
        <taxon>Favolaschia</taxon>
    </lineage>
</organism>
<gene>
    <name evidence="3" type="ORF">R3P38DRAFT_2922561</name>
</gene>
<feature type="signal peptide" evidence="1">
    <location>
        <begin position="1"/>
        <end position="18"/>
    </location>
</feature>
<proteinExistence type="predicted"/>
<dbReference type="SUPFAM" id="SSF50952">
    <property type="entry name" value="Soluble quinoprotein glucose dehydrogenase"/>
    <property type="match status" value="1"/>
</dbReference>